<evidence type="ECO:0000313" key="2">
    <source>
        <dbReference type="EMBL" id="SNB52213.1"/>
    </source>
</evidence>
<dbReference type="OrthoDB" id="9777977at2"/>
<dbReference type="EMBL" id="FYEK01000003">
    <property type="protein sequence ID" value="SNB52213.1"/>
    <property type="molecule type" value="Genomic_DNA"/>
</dbReference>
<dbReference type="RefSeq" id="WP_088570047.1">
    <property type="nucleotide sequence ID" value="NZ_FYEK01000003.1"/>
</dbReference>
<dbReference type="InterPro" id="IPR001753">
    <property type="entry name" value="Enoyl-CoA_hydra/iso"/>
</dbReference>
<organism evidence="2 3">
    <name type="scientific">Thermoflexus hugenholtzii JAD2</name>
    <dbReference type="NCBI Taxonomy" id="877466"/>
    <lineage>
        <taxon>Bacteria</taxon>
        <taxon>Bacillati</taxon>
        <taxon>Chloroflexota</taxon>
        <taxon>Thermoflexia</taxon>
        <taxon>Thermoflexales</taxon>
        <taxon>Thermoflexaceae</taxon>
        <taxon>Thermoflexus</taxon>
    </lineage>
</organism>
<dbReference type="Proteomes" id="UP000197025">
    <property type="component" value="Unassembled WGS sequence"/>
</dbReference>
<dbReference type="InterPro" id="IPR014748">
    <property type="entry name" value="Enoyl-CoA_hydra_C"/>
</dbReference>
<dbReference type="GO" id="GO:0016853">
    <property type="term" value="F:isomerase activity"/>
    <property type="evidence" value="ECO:0007669"/>
    <property type="project" value="UniProtKB-KW"/>
</dbReference>
<dbReference type="Gene3D" id="1.10.12.10">
    <property type="entry name" value="Lyase 2-enoyl-coa Hydratase, Chain A, domain 2"/>
    <property type="match status" value="1"/>
</dbReference>
<comment type="similarity">
    <text evidence="1">Belongs to the enoyl-CoA hydratase/isomerase family.</text>
</comment>
<dbReference type="Pfam" id="PF00378">
    <property type="entry name" value="ECH_1"/>
    <property type="match status" value="2"/>
</dbReference>
<keyword evidence="3" id="KW-1185">Reference proteome</keyword>
<evidence type="ECO:0000256" key="1">
    <source>
        <dbReference type="ARBA" id="ARBA00005254"/>
    </source>
</evidence>
<dbReference type="AlphaFoldDB" id="A0A212PYX2"/>
<name>A0A212PYX2_9CHLR</name>
<gene>
    <name evidence="2" type="ORF">SAMN02746019_00022720</name>
</gene>
<dbReference type="InParanoid" id="A0A212PYX2"/>
<protein>
    <submittedName>
        <fullName evidence="2">2-(1,2-epoxy-1,2-dihydrophenyl)acetyl-CoA isomerase</fullName>
    </submittedName>
</protein>
<reference evidence="3" key="1">
    <citation type="submission" date="2017-06" db="EMBL/GenBank/DDBJ databases">
        <authorList>
            <person name="Varghese N."/>
            <person name="Submissions S."/>
        </authorList>
    </citation>
    <scope>NUCLEOTIDE SEQUENCE [LARGE SCALE GENOMIC DNA]</scope>
    <source>
        <strain evidence="3">JAD2</strain>
    </source>
</reference>
<keyword evidence="2" id="KW-0413">Isomerase</keyword>
<dbReference type="CDD" id="cd06558">
    <property type="entry name" value="crotonase-like"/>
    <property type="match status" value="1"/>
</dbReference>
<sequence>MTTQILELYHIRVRREGAVGVIQMDRPERFNALDVAMARDLRKAALQLARDPEIRCVILAGTDRAFCSGADLKYVREREHPEDFSYLQPEARPVEGGYGRSFKEILEYLHSTISEIRRAPKPFIAAVKGVAAAGGLGLAMACDLVFASDRAAFEWAYSKTSLTGAESTTFLLPRLIGLRRTMEMVFLNPRLTAQEALAWGLINGIFPFETFDQEVEAIAQRLARGPTRAWAITKALINEALGIDRLDSHMAKELRHLVEIAETPDFAEGLSAFFEKREPRFHGA</sequence>
<accession>A0A212PYX2</accession>
<evidence type="ECO:0000313" key="3">
    <source>
        <dbReference type="Proteomes" id="UP000197025"/>
    </source>
</evidence>
<dbReference type="PANTHER" id="PTHR43459">
    <property type="entry name" value="ENOYL-COA HYDRATASE"/>
    <property type="match status" value="1"/>
</dbReference>
<dbReference type="SUPFAM" id="SSF52096">
    <property type="entry name" value="ClpP/crotonase"/>
    <property type="match status" value="1"/>
</dbReference>
<dbReference type="InterPro" id="IPR029045">
    <property type="entry name" value="ClpP/crotonase-like_dom_sf"/>
</dbReference>
<proteinExistence type="inferred from homology"/>
<dbReference type="PANTHER" id="PTHR43459:SF1">
    <property type="entry name" value="EG:BACN32G11.4 PROTEIN"/>
    <property type="match status" value="1"/>
</dbReference>
<dbReference type="Gene3D" id="3.90.226.10">
    <property type="entry name" value="2-enoyl-CoA Hydratase, Chain A, domain 1"/>
    <property type="match status" value="1"/>
</dbReference>